<dbReference type="AlphaFoldDB" id="J0SAT2"/>
<evidence type="ECO:0000313" key="7">
    <source>
        <dbReference type="EMBL" id="EJG07794.1"/>
    </source>
</evidence>
<gene>
    <name evidence="7" type="ORF">Metli_1850</name>
</gene>
<evidence type="ECO:0000256" key="5">
    <source>
        <dbReference type="ARBA" id="ARBA00023136"/>
    </source>
</evidence>
<feature type="transmembrane region" description="Helical" evidence="6">
    <location>
        <begin position="35"/>
        <end position="58"/>
    </location>
</feature>
<keyword evidence="8" id="KW-1185">Reference proteome</keyword>
<dbReference type="HOGENOM" id="CLU_056469_4_2_2"/>
<dbReference type="PANTHER" id="PTHR34857:SF2">
    <property type="entry name" value="SLL0384 PROTEIN"/>
    <property type="match status" value="1"/>
</dbReference>
<organism evidence="7 8">
    <name type="scientific">Methanofollis liminatans DSM 4140</name>
    <dbReference type="NCBI Taxonomy" id="28892"/>
    <lineage>
        <taxon>Archaea</taxon>
        <taxon>Methanobacteriati</taxon>
        <taxon>Methanobacteriota</taxon>
        <taxon>Stenosarchaea group</taxon>
        <taxon>Methanomicrobia</taxon>
        <taxon>Methanomicrobiales</taxon>
        <taxon>Methanomicrobiaceae</taxon>
        <taxon>Methanofollis</taxon>
    </lineage>
</organism>
<reference evidence="7 8" key="1">
    <citation type="submission" date="2011-08" db="EMBL/GenBank/DDBJ databases">
        <title>The complete genome of Methanofollis liminatans DSM 4140.</title>
        <authorList>
            <consortium name="US DOE Joint Genome Institute (JGI-PGF)"/>
            <person name="Lucas S."/>
            <person name="Han J."/>
            <person name="Lapidus A."/>
            <person name="Bruce D."/>
            <person name="Goodwin L."/>
            <person name="Pitluck S."/>
            <person name="Peters L."/>
            <person name="Kyrpides N."/>
            <person name="Mavromatis K."/>
            <person name="Ivanova N."/>
            <person name="Mikhailova N."/>
            <person name="Lu M."/>
            <person name="Detter J.C."/>
            <person name="Tapia R."/>
            <person name="Han C."/>
            <person name="Land M."/>
            <person name="Hauser L."/>
            <person name="Markowitz V."/>
            <person name="Cheng J.-F."/>
            <person name="Hugenholtz P."/>
            <person name="Woyke T."/>
            <person name="Wu D."/>
            <person name="Spring S."/>
            <person name="Schuler E."/>
            <person name="Brambilla E."/>
            <person name="Klenk H.-P."/>
            <person name="Eisen J.A."/>
        </authorList>
    </citation>
    <scope>NUCLEOTIDE SEQUENCE [LARGE SCALE GENOMIC DNA]</scope>
    <source>
        <strain evidence="7 8">DSM 4140</strain>
    </source>
</reference>
<evidence type="ECO:0000256" key="4">
    <source>
        <dbReference type="ARBA" id="ARBA00022989"/>
    </source>
</evidence>
<dbReference type="EMBL" id="CM001555">
    <property type="protein sequence ID" value="EJG07794.1"/>
    <property type="molecule type" value="Genomic_DNA"/>
</dbReference>
<dbReference type="GO" id="GO:0005886">
    <property type="term" value="C:plasma membrane"/>
    <property type="evidence" value="ECO:0007669"/>
    <property type="project" value="UniProtKB-ARBA"/>
</dbReference>
<evidence type="ECO:0000256" key="2">
    <source>
        <dbReference type="ARBA" id="ARBA00022475"/>
    </source>
</evidence>
<dbReference type="Pfam" id="PF02361">
    <property type="entry name" value="CbiQ"/>
    <property type="match status" value="1"/>
</dbReference>
<feature type="transmembrane region" description="Helical" evidence="6">
    <location>
        <begin position="63"/>
        <end position="82"/>
    </location>
</feature>
<evidence type="ECO:0000313" key="8">
    <source>
        <dbReference type="Proteomes" id="UP000005095"/>
    </source>
</evidence>
<keyword evidence="4 6" id="KW-1133">Transmembrane helix</keyword>
<accession>J0SAT2</accession>
<dbReference type="InterPro" id="IPR051611">
    <property type="entry name" value="ECF_transporter_component"/>
</dbReference>
<comment type="subcellular location">
    <subcellularLocation>
        <location evidence="1">Membrane</location>
        <topology evidence="1">Multi-pass membrane protein</topology>
    </subcellularLocation>
</comment>
<proteinExistence type="predicted"/>
<dbReference type="STRING" id="28892.Metli_1850"/>
<keyword evidence="2" id="KW-1003">Cell membrane</keyword>
<protein>
    <submittedName>
        <fullName evidence="7">ABC-type transporter, integral membrane subunit</fullName>
    </submittedName>
</protein>
<dbReference type="Proteomes" id="UP000005095">
    <property type="component" value="Chromosome"/>
</dbReference>
<feature type="transmembrane region" description="Helical" evidence="6">
    <location>
        <begin position="102"/>
        <end position="125"/>
    </location>
</feature>
<evidence type="ECO:0000256" key="6">
    <source>
        <dbReference type="SAM" id="Phobius"/>
    </source>
</evidence>
<dbReference type="CDD" id="cd16914">
    <property type="entry name" value="EcfT"/>
    <property type="match status" value="1"/>
</dbReference>
<keyword evidence="5 6" id="KW-0472">Membrane</keyword>
<evidence type="ECO:0000256" key="1">
    <source>
        <dbReference type="ARBA" id="ARBA00004141"/>
    </source>
</evidence>
<dbReference type="InterPro" id="IPR003339">
    <property type="entry name" value="ABC/ECF_trnsptr_transmembrane"/>
</dbReference>
<name>J0SAT2_9EURY</name>
<dbReference type="PANTHER" id="PTHR34857">
    <property type="entry name" value="SLL0384 PROTEIN"/>
    <property type="match status" value="1"/>
</dbReference>
<evidence type="ECO:0000256" key="3">
    <source>
        <dbReference type="ARBA" id="ARBA00022692"/>
    </source>
</evidence>
<keyword evidence="3 6" id="KW-0812">Transmembrane</keyword>
<sequence>MFVPGDSPLHRLNPAAKAAALVLLSAAVLVTARPVPIFCILLLTLAAATLSGIVMPLLRSFRLLIPLLVFILIIDAFFPRIAGGPVWFSADIWIFHPTLSAAGVLFSLAMGLRLLAVGGASFLFIMTTRYADFVRSLRALGLPATLSFSLGYALRSVSALTEDIGNITDAQRSRAFSIDRNTLLKNRHTILALFIPATVSVLSRARQVADAMQCRGFGCTDRPTCYRRHPFDAADTLLVLVAALCIPFALLCP</sequence>